<evidence type="ECO:0000313" key="1">
    <source>
        <dbReference type="EMBL" id="GAC94725.1"/>
    </source>
</evidence>
<evidence type="ECO:0000313" key="2">
    <source>
        <dbReference type="Proteomes" id="UP000014071"/>
    </source>
</evidence>
<keyword evidence="2" id="KW-1185">Reference proteome</keyword>
<dbReference type="EMBL" id="DF238785">
    <property type="protein sequence ID" value="GAC94725.1"/>
    <property type="molecule type" value="Genomic_DNA"/>
</dbReference>
<gene>
    <name evidence="1" type="ORF">PHSY_002298</name>
</gene>
<dbReference type="AlphaFoldDB" id="R9P9F7"/>
<accession>R9P9F7</accession>
<name>R9P9F7_PSEHS</name>
<reference evidence="2" key="1">
    <citation type="journal article" date="2013" name="Genome Announc.">
        <title>Draft genome sequence of the basidiomycetous yeast-like fungus Pseudozyma hubeiensis SY62, which produces an abundant amount of the biosurfactant mannosylerythritol lipids.</title>
        <authorList>
            <person name="Konishi M."/>
            <person name="Hatada Y."/>
            <person name="Horiuchi J."/>
        </authorList>
    </citation>
    <scope>NUCLEOTIDE SEQUENCE [LARGE SCALE GENOMIC DNA]</scope>
    <source>
        <strain evidence="2">SY62</strain>
    </source>
</reference>
<sequence>MSCCAEQRARDSPTLTTKINKLGEEDFISCAHSTRGITFSKVTRTALLSRLLVKPCGYCAYGAGLPVERRAESFPVVAVINEGRTYIDAILDRRARRERQQLPRRSRRNTAAHCETQRRKREKPFVCIFRVCQEKLARRVF</sequence>
<proteinExistence type="predicted"/>
<protein>
    <submittedName>
        <fullName evidence="1">Toxin synthetase</fullName>
    </submittedName>
</protein>
<organism evidence="1 2">
    <name type="scientific">Pseudozyma hubeiensis (strain SY62)</name>
    <name type="common">Yeast</name>
    <dbReference type="NCBI Taxonomy" id="1305764"/>
    <lineage>
        <taxon>Eukaryota</taxon>
        <taxon>Fungi</taxon>
        <taxon>Dikarya</taxon>
        <taxon>Basidiomycota</taxon>
        <taxon>Ustilaginomycotina</taxon>
        <taxon>Ustilaginomycetes</taxon>
        <taxon>Ustilaginales</taxon>
        <taxon>Ustilaginaceae</taxon>
        <taxon>Pseudozyma</taxon>
    </lineage>
</organism>
<dbReference type="RefSeq" id="XP_012188312.1">
    <property type="nucleotide sequence ID" value="XM_012332922.1"/>
</dbReference>
<dbReference type="GeneID" id="24107591"/>
<dbReference type="Proteomes" id="UP000014071">
    <property type="component" value="Unassembled WGS sequence"/>
</dbReference>
<dbReference type="HOGENOM" id="CLU_1826126_0_0_1"/>